<dbReference type="OrthoDB" id="565050at2"/>
<feature type="transmembrane region" description="Helical" evidence="1">
    <location>
        <begin position="76"/>
        <end position="101"/>
    </location>
</feature>
<name>A0A330HGB3_9HYPH</name>
<organism evidence="2 3">
    <name type="scientific">Mesorhizobium hawassense</name>
    <dbReference type="NCBI Taxonomy" id="1209954"/>
    <lineage>
        <taxon>Bacteria</taxon>
        <taxon>Pseudomonadati</taxon>
        <taxon>Pseudomonadota</taxon>
        <taxon>Alphaproteobacteria</taxon>
        <taxon>Hyphomicrobiales</taxon>
        <taxon>Phyllobacteriaceae</taxon>
        <taxon>Mesorhizobium</taxon>
    </lineage>
</organism>
<sequence length="140" mass="15656">MKRRSLALRYSAFAAVAAVINVAVQYAVLLLWDTGGILVLAVGAGTLAGLLVKYLLDKLWIFYDEGIDFKTDGWKFLIYTAVGGFTTIIFWGAEAAAWAIWRTELMRNLGAVIGLTAGYMVKYQLDKRFVFAHRQLRTAR</sequence>
<dbReference type="RefSeq" id="WP_112100674.1">
    <property type="nucleotide sequence ID" value="NZ_QMBP01000018.1"/>
</dbReference>
<dbReference type="NCBIfam" id="NF037976">
    <property type="entry name" value="gtrA_1"/>
    <property type="match status" value="1"/>
</dbReference>
<keyword evidence="1" id="KW-0812">Transmembrane</keyword>
<proteinExistence type="predicted"/>
<protein>
    <submittedName>
        <fullName evidence="2">GtrA family protein</fullName>
    </submittedName>
</protein>
<comment type="caution">
    <text evidence="2">The sequence shown here is derived from an EMBL/GenBank/DDBJ whole genome shotgun (WGS) entry which is preliminary data.</text>
</comment>
<reference evidence="2 3" key="1">
    <citation type="submission" date="2018-07" db="EMBL/GenBank/DDBJ databases">
        <title>Diversity of Mesorhizobium strains in Brazil.</title>
        <authorList>
            <person name="Helene L.C.F."/>
            <person name="Dall'Agnol R."/>
            <person name="Delamuta J.R.M."/>
            <person name="Hungria M."/>
        </authorList>
    </citation>
    <scope>NUCLEOTIDE SEQUENCE [LARGE SCALE GENOMIC DNA]</scope>
    <source>
        <strain evidence="2 3">AC99b</strain>
    </source>
</reference>
<dbReference type="Proteomes" id="UP000251558">
    <property type="component" value="Unassembled WGS sequence"/>
</dbReference>
<keyword evidence="3" id="KW-1185">Reference proteome</keyword>
<dbReference type="EMBL" id="QMBP01000018">
    <property type="protein sequence ID" value="RAZ85604.1"/>
    <property type="molecule type" value="Genomic_DNA"/>
</dbReference>
<dbReference type="AlphaFoldDB" id="A0A330HGB3"/>
<gene>
    <name evidence="2" type="ORF">DPM33_28180</name>
</gene>
<feature type="transmembrane region" description="Helical" evidence="1">
    <location>
        <begin position="107"/>
        <end position="125"/>
    </location>
</feature>
<keyword evidence="1" id="KW-0472">Membrane</keyword>
<feature type="transmembrane region" description="Helical" evidence="1">
    <location>
        <begin position="37"/>
        <end position="56"/>
    </location>
</feature>
<evidence type="ECO:0000256" key="1">
    <source>
        <dbReference type="SAM" id="Phobius"/>
    </source>
</evidence>
<feature type="transmembrane region" description="Helical" evidence="1">
    <location>
        <begin position="12"/>
        <end position="31"/>
    </location>
</feature>
<evidence type="ECO:0000313" key="3">
    <source>
        <dbReference type="Proteomes" id="UP000251558"/>
    </source>
</evidence>
<keyword evidence="1" id="KW-1133">Transmembrane helix</keyword>
<accession>A0A330HGB3</accession>
<evidence type="ECO:0000313" key="2">
    <source>
        <dbReference type="EMBL" id="RAZ85604.1"/>
    </source>
</evidence>